<accession>A0ABR1LTG2</accession>
<proteinExistence type="predicted"/>
<comment type="caution">
    <text evidence="2">The sequence shown here is derived from an EMBL/GenBank/DDBJ whole genome shotgun (WGS) entry which is preliminary data.</text>
</comment>
<dbReference type="GeneID" id="92032937"/>
<evidence type="ECO:0000313" key="2">
    <source>
        <dbReference type="EMBL" id="KAK7538465.1"/>
    </source>
</evidence>
<feature type="transmembrane region" description="Helical" evidence="1">
    <location>
        <begin position="137"/>
        <end position="157"/>
    </location>
</feature>
<protein>
    <submittedName>
        <fullName evidence="2">Uncharacterized protein</fullName>
    </submittedName>
</protein>
<feature type="transmembrane region" description="Helical" evidence="1">
    <location>
        <begin position="725"/>
        <end position="747"/>
    </location>
</feature>
<keyword evidence="1" id="KW-0472">Membrane</keyword>
<evidence type="ECO:0000313" key="3">
    <source>
        <dbReference type="Proteomes" id="UP001360953"/>
    </source>
</evidence>
<keyword evidence="3" id="KW-1185">Reference proteome</keyword>
<keyword evidence="1" id="KW-0812">Transmembrane</keyword>
<organism evidence="2 3">
    <name type="scientific">Phyllosticta citribraziliensis</name>
    <dbReference type="NCBI Taxonomy" id="989973"/>
    <lineage>
        <taxon>Eukaryota</taxon>
        <taxon>Fungi</taxon>
        <taxon>Dikarya</taxon>
        <taxon>Ascomycota</taxon>
        <taxon>Pezizomycotina</taxon>
        <taxon>Dothideomycetes</taxon>
        <taxon>Dothideomycetes incertae sedis</taxon>
        <taxon>Botryosphaeriales</taxon>
        <taxon>Phyllostictaceae</taxon>
        <taxon>Phyllosticta</taxon>
    </lineage>
</organism>
<reference evidence="2 3" key="1">
    <citation type="submission" date="2024-04" db="EMBL/GenBank/DDBJ databases">
        <title>Phyllosticta paracitricarpa is synonymous to the EU quarantine fungus P. citricarpa based on phylogenomic analyses.</title>
        <authorList>
            <consortium name="Lawrence Berkeley National Laboratory"/>
            <person name="Van ingen-buijs V.A."/>
            <person name="Van westerhoven A.C."/>
            <person name="Haridas S."/>
            <person name="Skiadas P."/>
            <person name="Martin F."/>
            <person name="Groenewald J.Z."/>
            <person name="Crous P.W."/>
            <person name="Seidl M.F."/>
        </authorList>
    </citation>
    <scope>NUCLEOTIDE SEQUENCE [LARGE SCALE GENOMIC DNA]</scope>
    <source>
        <strain evidence="2 3">CPC 17464</strain>
    </source>
</reference>
<dbReference type="RefSeq" id="XP_066656152.1">
    <property type="nucleotide sequence ID" value="XM_066800031.1"/>
</dbReference>
<keyword evidence="1" id="KW-1133">Transmembrane helix</keyword>
<dbReference type="Proteomes" id="UP001360953">
    <property type="component" value="Unassembled WGS sequence"/>
</dbReference>
<gene>
    <name evidence="2" type="ORF">J3D65DRAFT_622080</name>
</gene>
<dbReference type="EMBL" id="JBBPEH010000005">
    <property type="protein sequence ID" value="KAK7538465.1"/>
    <property type="molecule type" value="Genomic_DNA"/>
</dbReference>
<evidence type="ECO:0000256" key="1">
    <source>
        <dbReference type="SAM" id="Phobius"/>
    </source>
</evidence>
<name>A0ABR1LTG2_9PEZI</name>
<sequence length="760" mass="87038">MSPPSSHSAFDRSDHAAYLLASCLRRQLPWFPSQGTMLPHSVYSVSTITCQNFCAPHHFCAVVECAKARSHLINILSFVVRSYSLISRPPRMTNVSLKDLDLSRATMNGETLRDERLRKLDDGIVEEISTGFTVTKLLIFTFLSNAIGLLLFVLRFVKKTRRPKTVGEILPADFSATALPISEVRFIVETGRPEITDATDIYKNLPIELKLRVYNLTAPLDSKTIPPDLGDYQHPYVLLSKTHYPRSSIIFPFKPIPQGTNSESGKLFPRRSPKTHLQWIKVLRADVSVAARHCKRNLRLYVRGRDQNGNSTLMKTTMSHSNLSNILLVLWRVHGFPKPLMDEQNEVWTYLNHVRLRYLEEVDQFLLESASKMGLSPQAHRSPKYAWRSLEELKGIGMEMTFLRMAVWNLLLNGIHVTASGRTAKLREAVMAKEILKSQKHDKKERKMMRDMIRMLCAKSHTTTSSVPSCFGENGGFPRWHFTGAGHTFNQKSPSQLARAGYHAHFRGIRGNGLCSLKLPSIQTQRASQWLGGLPPSRDRFKMFHDVLPLRRRGISKTFQQWSLENSGDASYTFMRFAFWHWAHWKIPADETLGILGMETKVVKAGYKPESGYKSIRFPVQTIRCSIVYSYVAVFEVAGVEWVQDAWNSLVSIDKSIKPVTLRKGLLDAILPGLPSRIGKRIRDGLYRFGRNISLVWRYRPAPWRFQDLWLRRQARKWIERQNSLLFGLLVGFLKTFFFALGGARYLEELDRQRQVHGPI</sequence>